<dbReference type="STRING" id="104259.A0A0F7VHR5"/>
<dbReference type="InterPro" id="IPR023753">
    <property type="entry name" value="FAD/NAD-binding_dom"/>
</dbReference>
<organism evidence="2 3">
    <name type="scientific">Penicillium brasilianum</name>
    <dbReference type="NCBI Taxonomy" id="104259"/>
    <lineage>
        <taxon>Eukaryota</taxon>
        <taxon>Fungi</taxon>
        <taxon>Dikarya</taxon>
        <taxon>Ascomycota</taxon>
        <taxon>Pezizomycotina</taxon>
        <taxon>Eurotiomycetes</taxon>
        <taxon>Eurotiomycetidae</taxon>
        <taxon>Eurotiales</taxon>
        <taxon>Aspergillaceae</taxon>
        <taxon>Penicillium</taxon>
    </lineage>
</organism>
<dbReference type="EMBL" id="CDHK01000004">
    <property type="protein sequence ID" value="CEO59690.1"/>
    <property type="molecule type" value="Genomic_DNA"/>
</dbReference>
<dbReference type="Pfam" id="PF07992">
    <property type="entry name" value="Pyr_redox_2"/>
    <property type="match status" value="1"/>
</dbReference>
<proteinExistence type="predicted"/>
<dbReference type="InterPro" id="IPR036188">
    <property type="entry name" value="FAD/NAD-bd_sf"/>
</dbReference>
<evidence type="ECO:0000259" key="1">
    <source>
        <dbReference type="Pfam" id="PF07992"/>
    </source>
</evidence>
<feature type="domain" description="FAD/NAD(P)-binding" evidence="1">
    <location>
        <begin position="7"/>
        <end position="55"/>
    </location>
</feature>
<name>A0A0F7VHR5_PENBI</name>
<evidence type="ECO:0000313" key="3">
    <source>
        <dbReference type="Proteomes" id="UP000042958"/>
    </source>
</evidence>
<evidence type="ECO:0000313" key="2">
    <source>
        <dbReference type="EMBL" id="CEO59690.1"/>
    </source>
</evidence>
<dbReference type="AlphaFoldDB" id="A0A0F7VHR5"/>
<dbReference type="PANTHER" id="PTHR43734:SF1">
    <property type="entry name" value="PHYTOENE DESATURASE"/>
    <property type="match status" value="1"/>
</dbReference>
<keyword evidence="3" id="KW-1185">Reference proteome</keyword>
<accession>A0A0F7VHR5</accession>
<dbReference type="OrthoDB" id="7777654at2759"/>
<dbReference type="SUPFAM" id="SSF51905">
    <property type="entry name" value="FAD/NAD(P)-binding domain"/>
    <property type="match status" value="1"/>
</dbReference>
<dbReference type="PANTHER" id="PTHR43734">
    <property type="entry name" value="PHYTOENE DESATURASE"/>
    <property type="match status" value="1"/>
</dbReference>
<protein>
    <recommendedName>
        <fullName evidence="1">FAD/NAD(P)-binding domain-containing protein</fullName>
    </recommendedName>
</protein>
<dbReference type="Gene3D" id="3.50.50.60">
    <property type="entry name" value="FAD/NAD(P)-binding domain"/>
    <property type="match status" value="1"/>
</dbReference>
<gene>
    <name evidence="2" type="ORF">PMG11_04357</name>
</gene>
<reference evidence="3" key="1">
    <citation type="journal article" date="2015" name="Genome Announc.">
        <title>Draft genome sequence of the fungus Penicillium brasilianum MG11.</title>
        <authorList>
            <person name="Horn F."/>
            <person name="Linde J."/>
            <person name="Mattern D.J."/>
            <person name="Walther G."/>
            <person name="Guthke R."/>
            <person name="Brakhage A.A."/>
            <person name="Valiante V."/>
        </authorList>
    </citation>
    <scope>NUCLEOTIDE SEQUENCE [LARGE SCALE GENOMIC DNA]</scope>
    <source>
        <strain evidence="3">MG11</strain>
    </source>
</reference>
<dbReference type="GO" id="GO:0016491">
    <property type="term" value="F:oxidoreductase activity"/>
    <property type="evidence" value="ECO:0007669"/>
    <property type="project" value="InterPro"/>
</dbReference>
<dbReference type="Proteomes" id="UP000042958">
    <property type="component" value="Unassembled WGS sequence"/>
</dbReference>
<sequence length="216" mass="24582">MDPTRKKKVVVIGAGIGGIATAARLAQCGVEVSVYEKNDFETYQHLGTSMPSEGIDLLKCDPNCNFWFDDGELFTTSTDLARMKRQLEKLDHQHGFGGFLAFLQESHQHYQQSVIHVLNKDFTGFLSLLRPAFLRYLFRLHPFHTVWQRASHFFPSHKLRQVFSLASMYLGMSPFEIPDCGIVGQYRQTSRCQLSSLEPSEEYYNFSQQAGSGCLI</sequence>